<dbReference type="EMBL" id="WBVT01000044">
    <property type="protein sequence ID" value="KAB7789561.1"/>
    <property type="molecule type" value="Genomic_DNA"/>
</dbReference>
<comment type="caution">
    <text evidence="1">The sequence shown here is derived from an EMBL/GenBank/DDBJ whole genome shotgun (WGS) entry which is preliminary data.</text>
</comment>
<proteinExistence type="predicted"/>
<organism evidence="1 2">
    <name type="scientific">Bifidobacterium leontopitheci</name>
    <dbReference type="NCBI Taxonomy" id="2650774"/>
    <lineage>
        <taxon>Bacteria</taxon>
        <taxon>Bacillati</taxon>
        <taxon>Actinomycetota</taxon>
        <taxon>Actinomycetes</taxon>
        <taxon>Bifidobacteriales</taxon>
        <taxon>Bifidobacteriaceae</taxon>
        <taxon>Bifidobacterium</taxon>
    </lineage>
</organism>
<evidence type="ECO:0000313" key="1">
    <source>
        <dbReference type="EMBL" id="KAB7789561.1"/>
    </source>
</evidence>
<dbReference type="Proteomes" id="UP000441772">
    <property type="component" value="Unassembled WGS sequence"/>
</dbReference>
<dbReference type="AlphaFoldDB" id="A0A6I1GSX1"/>
<evidence type="ECO:0000313" key="2">
    <source>
        <dbReference type="Proteomes" id="UP000441772"/>
    </source>
</evidence>
<sequence length="265" mass="29133">MPGDLMRAMAMDLGITRMQGEDDARFVCRISYSALRFWMQAFCLDDGYGGSYGVSRSAIVRKSTLWLRQLSGLYPQVLDWYEHGDDMDESLSGMLGTLASAGDLVRTGDGLYRCAVSHDRVLTDGSVVALGMTDPTDMESAMPLSGMACVSFGESGAESGQLVSDMLGSGRLGSGRAGRRHSRWPFDTDDLTLSTRVGSVRLTRRDDRHAAVRLPRLAPDSVLRWQIDLLTWPVAFAGDMRNRIVRVEYVPVVVRLVGGVRIESD</sequence>
<name>A0A6I1GSX1_9BIFI</name>
<gene>
    <name evidence="1" type="ORF">F7D09_1934</name>
</gene>
<reference evidence="1 2" key="1">
    <citation type="submission" date="2019-09" db="EMBL/GenBank/DDBJ databases">
        <title>Characterization of the phylogenetic diversity of two novel species belonging to the genus Bifidobacterium: Bifidobacterium cebidarum sp. nov. and Bifidobacterium leontopitheci sp. nov.</title>
        <authorList>
            <person name="Lugli G.A."/>
            <person name="Duranti S."/>
            <person name="Milani C."/>
            <person name="Turroni F."/>
            <person name="Ventura M."/>
        </authorList>
    </citation>
    <scope>NUCLEOTIDE SEQUENCE [LARGE SCALE GENOMIC DNA]</scope>
    <source>
        <strain evidence="1 2">LMG 31471</strain>
    </source>
</reference>
<accession>A0A6I1GSX1</accession>
<keyword evidence="2" id="KW-1185">Reference proteome</keyword>
<protein>
    <submittedName>
        <fullName evidence="1">Uncharacterized protein</fullName>
    </submittedName>
</protein>